<proteinExistence type="predicted"/>
<gene>
    <name evidence="1" type="ORF">CY35_07G078400</name>
</gene>
<sequence length="285" mass="31302">MAAVRGDHVLLHTRLPQATIASSNRTTTTTAAAVSVSRLLETSVSGHQKNVGQRWNCEKWQLNSSSSSRSGGAFAFQSGAFLLQQMGRVPGSWRRGGEPVVTAGGVVFAVASSGGDFGQDPEWREDDYIVLGLAHCFRKDDLGKLKDVFVVEPVTAGTLECMENGGVTCYVHTTATTLGVALQRDVSLLPVEFRNAEIAEEFDFRAKCASRTWKRDHPQQHLLHLVPKDGGVRSDFNFSLDDKRVLNAEVVVNDSDNIKQDMSIDVYGRQKEEEIQDEISQLYSA</sequence>
<dbReference type="EMBL" id="CM038913">
    <property type="protein sequence ID" value="KAH9557290.1"/>
    <property type="molecule type" value="Genomic_DNA"/>
</dbReference>
<dbReference type="Proteomes" id="UP000828922">
    <property type="component" value="Linkage Group LG07"/>
</dbReference>
<evidence type="ECO:0000313" key="2">
    <source>
        <dbReference type="Proteomes" id="UP000828922"/>
    </source>
</evidence>
<keyword evidence="2" id="KW-1185">Reference proteome</keyword>
<reference evidence="2" key="1">
    <citation type="journal article" date="2022" name="New Phytol.">
        <title>Phylogenomic structure and speciation in an emerging model: the Sphagnum magellanicum complex (Bryophyta).</title>
        <authorList>
            <person name="Shaw A.J."/>
            <person name="Piatkowski B."/>
            <person name="Duffy A.M."/>
            <person name="Aguero B."/>
            <person name="Imwattana K."/>
            <person name="Nieto-Lugilde M."/>
            <person name="Healey A."/>
            <person name="Weston D.J."/>
            <person name="Patel M.N."/>
            <person name="Schmutz J."/>
            <person name="Grimwood J."/>
            <person name="Yavitt J.B."/>
            <person name="Hassel K."/>
            <person name="Stenoien H.K."/>
            <person name="Flatberg K.I."/>
            <person name="Bickford C.P."/>
            <person name="Hicks K.A."/>
        </authorList>
    </citation>
    <scope>NUCLEOTIDE SEQUENCE [LARGE SCALE GENOMIC DNA]</scope>
</reference>
<name>A0ACB8HM41_9BRYO</name>
<accession>A0ACB8HM41</accession>
<evidence type="ECO:0000313" key="1">
    <source>
        <dbReference type="EMBL" id="KAH9557290.1"/>
    </source>
</evidence>
<organism evidence="1 2">
    <name type="scientific">Sphagnum magellanicum</name>
    <dbReference type="NCBI Taxonomy" id="128215"/>
    <lineage>
        <taxon>Eukaryota</taxon>
        <taxon>Viridiplantae</taxon>
        <taxon>Streptophyta</taxon>
        <taxon>Embryophyta</taxon>
        <taxon>Bryophyta</taxon>
        <taxon>Sphagnophytina</taxon>
        <taxon>Sphagnopsida</taxon>
        <taxon>Sphagnales</taxon>
        <taxon>Sphagnaceae</taxon>
        <taxon>Sphagnum</taxon>
    </lineage>
</organism>
<protein>
    <submittedName>
        <fullName evidence="1">Uncharacterized protein</fullName>
    </submittedName>
</protein>
<comment type="caution">
    <text evidence="1">The sequence shown here is derived from an EMBL/GenBank/DDBJ whole genome shotgun (WGS) entry which is preliminary data.</text>
</comment>